<dbReference type="Proteomes" id="UP000196052">
    <property type="component" value="Unassembled WGS sequence"/>
</dbReference>
<dbReference type="EMBL" id="FMBE01000012">
    <property type="protein sequence ID" value="SCB94995.1"/>
    <property type="molecule type" value="Genomic_DNA"/>
</dbReference>
<evidence type="ECO:0000313" key="1">
    <source>
        <dbReference type="EMBL" id="SCB94995.1"/>
    </source>
</evidence>
<sequence length="21" mass="2500">MTEFVGKSIFHIESSIYLKNR</sequence>
<dbReference type="AlphaFoldDB" id="A0A1C4AK50"/>
<reference evidence="2" key="1">
    <citation type="submission" date="2016-08" db="EMBL/GenBank/DDBJ databases">
        <authorList>
            <person name="Loux V."/>
            <person name="Rue O."/>
        </authorList>
    </citation>
    <scope>NUCLEOTIDE SEQUENCE [LARGE SCALE GENOMIC DNA]</scope>
    <source>
        <strain evidence="2">INRA Bc05-F1</strain>
    </source>
</reference>
<protein>
    <submittedName>
        <fullName evidence="1">Uncharacterized protein</fullName>
    </submittedName>
</protein>
<gene>
    <name evidence="1" type="ORF">BC05F1_00921</name>
</gene>
<proteinExistence type="predicted"/>
<accession>A0A1C4AK50</accession>
<evidence type="ECO:0000313" key="2">
    <source>
        <dbReference type="Proteomes" id="UP000196052"/>
    </source>
</evidence>
<name>A0A1C4AK50_9BACI</name>
<organism evidence="1 2">
    <name type="scientific">Bacillus wiedmannii</name>
    <dbReference type="NCBI Taxonomy" id="1890302"/>
    <lineage>
        <taxon>Bacteria</taxon>
        <taxon>Bacillati</taxon>
        <taxon>Bacillota</taxon>
        <taxon>Bacilli</taxon>
        <taxon>Bacillales</taxon>
        <taxon>Bacillaceae</taxon>
        <taxon>Bacillus</taxon>
        <taxon>Bacillus cereus group</taxon>
    </lineage>
</organism>